<dbReference type="EMBL" id="JAVREP010000001">
    <property type="protein sequence ID" value="MDT0327311.1"/>
    <property type="molecule type" value="Genomic_DNA"/>
</dbReference>
<evidence type="ECO:0000313" key="21">
    <source>
        <dbReference type="Proteomes" id="UP001183390"/>
    </source>
</evidence>
<keyword evidence="17" id="KW-0594">Phospholipid biosynthesis</keyword>
<keyword evidence="7 17" id="KW-0808">Transferase</keyword>
<feature type="transmembrane region" description="Helical" evidence="17">
    <location>
        <begin position="106"/>
        <end position="124"/>
    </location>
</feature>
<keyword evidence="21" id="KW-1185">Reference proteome</keyword>
<dbReference type="InterPro" id="IPR000462">
    <property type="entry name" value="CDP-OH_P_trans"/>
</dbReference>
<evidence type="ECO:0000256" key="3">
    <source>
        <dbReference type="ARBA" id="ARBA00005189"/>
    </source>
</evidence>
<feature type="transmembrane region" description="Helical" evidence="17">
    <location>
        <begin position="168"/>
        <end position="184"/>
    </location>
</feature>
<proteinExistence type="inferred from homology"/>
<keyword evidence="8 17" id="KW-0812">Transmembrane</keyword>
<comment type="pathway">
    <text evidence="3">Lipid metabolism.</text>
</comment>
<feature type="binding site" evidence="17">
    <location>
        <position position="72"/>
    </location>
    <ligand>
        <name>a CDP-1,2-diacyl-sn-glycerol</name>
        <dbReference type="ChEBI" id="CHEBI:58332"/>
    </ligand>
</feature>
<feature type="transmembrane region" description="Helical" evidence="17">
    <location>
        <begin position="85"/>
        <end position="100"/>
    </location>
</feature>
<feature type="binding site" evidence="17">
    <location>
        <position position="79"/>
    </location>
    <ligand>
        <name>Mg(2+)</name>
        <dbReference type="ChEBI" id="CHEBI:18420"/>
        <label>2</label>
    </ligand>
</feature>
<reference evidence="21" key="1">
    <citation type="submission" date="2023-07" db="EMBL/GenBank/DDBJ databases">
        <title>30 novel species of actinomycetes from the DSMZ collection.</title>
        <authorList>
            <person name="Nouioui I."/>
        </authorList>
    </citation>
    <scope>NUCLEOTIDE SEQUENCE [LARGE SCALE GENOMIC DNA]</scope>
    <source>
        <strain evidence="21">DSM 44743</strain>
    </source>
</reference>
<evidence type="ECO:0000256" key="18">
    <source>
        <dbReference type="RuleBase" id="RU003750"/>
    </source>
</evidence>
<feature type="binding site" evidence="17">
    <location>
        <position position="66"/>
    </location>
    <ligand>
        <name>a CDP-1,2-diacyl-sn-glycerol</name>
        <dbReference type="ChEBI" id="CHEBI:58332"/>
    </ligand>
</feature>
<gene>
    <name evidence="20" type="ORF">RM479_02685</name>
</gene>
<evidence type="ECO:0000256" key="14">
    <source>
        <dbReference type="ARBA" id="ARBA00024082"/>
    </source>
</evidence>
<comment type="similarity">
    <text evidence="4 17 18">Belongs to the CDP-alcohol phosphatidyltransferase class-I family.</text>
</comment>
<keyword evidence="6 17" id="KW-1003">Cell membrane</keyword>
<dbReference type="Proteomes" id="UP001183390">
    <property type="component" value="Unassembled WGS sequence"/>
</dbReference>
<evidence type="ECO:0000256" key="10">
    <source>
        <dbReference type="ARBA" id="ARBA00022842"/>
    </source>
</evidence>
<comment type="caution">
    <text evidence="17">Lacks conserved residue(s) required for the propagation of feature annotation.</text>
</comment>
<feature type="binding site" evidence="17">
    <location>
        <begin position="21"/>
        <end position="24"/>
    </location>
    <ligand>
        <name>a CDP-1,2-diacyl-sn-glycerol</name>
        <dbReference type="ChEBI" id="CHEBI:58332"/>
    </ligand>
</feature>
<keyword evidence="11 17" id="KW-1133">Transmembrane helix</keyword>
<feature type="binding site" evidence="17">
    <location>
        <position position="61"/>
    </location>
    <ligand>
        <name>Mg(2+)</name>
        <dbReference type="ChEBI" id="CHEBI:18420"/>
        <label>1</label>
    </ligand>
</feature>
<dbReference type="InterPro" id="IPR048254">
    <property type="entry name" value="CDP_ALCOHOL_P_TRANSF_CS"/>
</dbReference>
<evidence type="ECO:0000256" key="11">
    <source>
        <dbReference type="ARBA" id="ARBA00022989"/>
    </source>
</evidence>
<comment type="function">
    <text evidence="17">Catalyzes the conjugation of the 1'-hydroxyl group of D-myo-inositol-3-phosphate (also named L-myo-inositol-1-phosphate) with a lipid tail of cytidine diphosphate diacylglycerol (CDP-DAG), forming phosphatidylinositol phosphate (PIP) and CMP. PIP is a precursor of phosphatidylinositol (PI) which is an essential lipid required for cell wall formation.</text>
</comment>
<dbReference type="Gene3D" id="1.20.120.1760">
    <property type="match status" value="1"/>
</dbReference>
<feature type="transmembrane region" description="Helical" evidence="17">
    <location>
        <begin position="45"/>
        <end position="64"/>
    </location>
</feature>
<feature type="binding site" evidence="17">
    <location>
        <position position="62"/>
    </location>
    <ligand>
        <name>a CDP-1,2-diacyl-sn-glycerol</name>
        <dbReference type="ChEBI" id="CHEBI:58332"/>
    </ligand>
</feature>
<evidence type="ECO:0000256" key="17">
    <source>
        <dbReference type="HAMAP-Rule" id="MF_02241"/>
    </source>
</evidence>
<feature type="binding site" evidence="17">
    <location>
        <position position="83"/>
    </location>
    <ligand>
        <name>Mg(2+)</name>
        <dbReference type="ChEBI" id="CHEBI:18420"/>
        <label>2</label>
    </ligand>
</feature>
<comment type="cofactor">
    <cofactor evidence="17">
        <name>Mg(2+)</name>
        <dbReference type="ChEBI" id="CHEBI:18420"/>
    </cofactor>
    <text evidence="17">Contains a di-nuclear catalytic Mg(2+) center.</text>
</comment>
<comment type="subunit">
    <text evidence="5 17">Homodimer.</text>
</comment>
<protein>
    <recommendedName>
        <fullName evidence="14 17">Phosphatidylinositol phosphate synthase</fullName>
        <shortName evidence="17">PIP synthase</shortName>
        <ecNumber evidence="17">2.7.8.-</ecNumber>
    </recommendedName>
    <alternativeName>
        <fullName evidence="15 17">CDP-diacylglycerol--D-myo-inositol-3-phosphate 3-phosphatidyltransferase</fullName>
    </alternativeName>
</protein>
<evidence type="ECO:0000256" key="8">
    <source>
        <dbReference type="ARBA" id="ARBA00022692"/>
    </source>
</evidence>
<feature type="compositionally biased region" description="Basic and acidic residues" evidence="19">
    <location>
        <begin position="212"/>
        <end position="222"/>
    </location>
</feature>
<dbReference type="HAMAP" id="MF_02241">
    <property type="entry name" value="PIP_synthase"/>
    <property type="match status" value="1"/>
</dbReference>
<evidence type="ECO:0000256" key="12">
    <source>
        <dbReference type="ARBA" id="ARBA00023136"/>
    </source>
</evidence>
<keyword evidence="17" id="KW-1208">Phospholipid metabolism</keyword>
<evidence type="ECO:0000256" key="1">
    <source>
        <dbReference type="ARBA" id="ARBA00004651"/>
    </source>
</evidence>
<keyword evidence="17" id="KW-0444">Lipid biosynthesis</keyword>
<sequence length="235" mass="24930">MVSRVTAPLGRSLARIGLTPNIVTILGATGVVAGALYFYPRGEFYAGSVVITVFVLFDMLDGAVARAKDAESAFGAFLDSSLDRIADAAILAGLLWWFIADGDDPLLAGLTLFCLISGFMVSYIKARAEGLGVNCDVGVAERTERLIVILVSVALSGFGVPYVLAGGLWVLAGMSLLTILQRLLETRARLNEADRIRKEEEETAEADTAFAEDARDIGHGDTDEGAAEPTSGNQR</sequence>
<evidence type="ECO:0000256" key="7">
    <source>
        <dbReference type="ARBA" id="ARBA00022679"/>
    </source>
</evidence>
<keyword evidence="12 17" id="KW-0472">Membrane</keyword>
<dbReference type="PROSITE" id="PS00379">
    <property type="entry name" value="CDP_ALCOHOL_P_TRANSF"/>
    <property type="match status" value="1"/>
</dbReference>
<evidence type="ECO:0000256" key="16">
    <source>
        <dbReference type="ARBA" id="ARBA00048865"/>
    </source>
</evidence>
<dbReference type="GO" id="GO:0016740">
    <property type="term" value="F:transferase activity"/>
    <property type="evidence" value="ECO:0007669"/>
    <property type="project" value="UniProtKB-KW"/>
</dbReference>
<evidence type="ECO:0000256" key="6">
    <source>
        <dbReference type="ARBA" id="ARBA00022475"/>
    </source>
</evidence>
<evidence type="ECO:0000256" key="4">
    <source>
        <dbReference type="ARBA" id="ARBA00010441"/>
    </source>
</evidence>
<keyword evidence="17" id="KW-0443">Lipid metabolism</keyword>
<name>A0ABU2M4R5_9ACTN</name>
<evidence type="ECO:0000256" key="9">
    <source>
        <dbReference type="ARBA" id="ARBA00022723"/>
    </source>
</evidence>
<evidence type="ECO:0000256" key="19">
    <source>
        <dbReference type="SAM" id="MobiDB-lite"/>
    </source>
</evidence>
<evidence type="ECO:0000313" key="20">
    <source>
        <dbReference type="EMBL" id="MDT0327311.1"/>
    </source>
</evidence>
<feature type="binding site" evidence="17">
    <location>
        <position position="58"/>
    </location>
    <ligand>
        <name>Mg(2+)</name>
        <dbReference type="ChEBI" id="CHEBI:18420"/>
        <label>1</label>
    </ligand>
</feature>
<feature type="binding site" evidence="17">
    <location>
        <position position="79"/>
    </location>
    <ligand>
        <name>Mg(2+)</name>
        <dbReference type="ChEBI" id="CHEBI:18420"/>
        <label>1</label>
    </ligand>
</feature>
<keyword evidence="10 17" id="KW-0460">Magnesium</keyword>
<evidence type="ECO:0000256" key="2">
    <source>
        <dbReference type="ARBA" id="ARBA00004805"/>
    </source>
</evidence>
<keyword evidence="9 17" id="KW-0479">Metal-binding</keyword>
<evidence type="ECO:0000256" key="5">
    <source>
        <dbReference type="ARBA" id="ARBA00011738"/>
    </source>
</evidence>
<comment type="catalytic activity">
    <reaction evidence="13 17">
        <text>1,2-di-(9Z-octadecenoyl)-sn-glycero-3-cytidine-5'-diphosphate + 1D-myo-inositol 3-phosphate = 1,2-di-(9Z-octadecenoyl)-sn-glycero-3-phospho-(1D-myo-inositol-3-phosphate) + CMP + H(+)</text>
        <dbReference type="Rhea" id="RHEA:61216"/>
        <dbReference type="ChEBI" id="CHEBI:15378"/>
        <dbReference type="ChEBI" id="CHEBI:58401"/>
        <dbReference type="ChEBI" id="CHEBI:60377"/>
        <dbReference type="ChEBI" id="CHEBI:85356"/>
        <dbReference type="ChEBI" id="CHEBI:144472"/>
    </reaction>
</comment>
<dbReference type="EC" id="2.7.8.-" evidence="17"/>
<dbReference type="InterPro" id="IPR044268">
    <property type="entry name" value="PIP_synthase_PgsA1"/>
</dbReference>
<evidence type="ECO:0000256" key="15">
    <source>
        <dbReference type="ARBA" id="ARBA00033137"/>
    </source>
</evidence>
<comment type="subcellular location">
    <subcellularLocation>
        <location evidence="1 17">Cell membrane</location>
        <topology evidence="1 17">Multi-pass membrane protein</topology>
    </subcellularLocation>
</comment>
<comment type="pathway">
    <text evidence="2 17">Phospholipid metabolism; phosphatidylinositol phosphate biosynthesis.</text>
</comment>
<organism evidence="20 21">
    <name type="scientific">Nocardiopsis lambiniae</name>
    <dbReference type="NCBI Taxonomy" id="3075539"/>
    <lineage>
        <taxon>Bacteria</taxon>
        <taxon>Bacillati</taxon>
        <taxon>Actinomycetota</taxon>
        <taxon>Actinomycetes</taxon>
        <taxon>Streptosporangiales</taxon>
        <taxon>Nocardiopsidaceae</taxon>
        <taxon>Nocardiopsis</taxon>
    </lineage>
</organism>
<feature type="active site" description="Proton acceptor" evidence="17">
    <location>
        <position position="83"/>
    </location>
</feature>
<comment type="caution">
    <text evidence="20">The sequence shown here is derived from an EMBL/GenBank/DDBJ whole genome shotgun (WGS) entry which is preliminary data.</text>
</comment>
<feature type="region of interest" description="Disordered" evidence="19">
    <location>
        <begin position="195"/>
        <end position="235"/>
    </location>
</feature>
<comment type="catalytic activity">
    <reaction evidence="16 17">
        <text>a CDP-1,2-diacyl-sn-glycerol + 1D-myo-inositol 3-phosphate = a 1,2-diacyl-sn-glycero-3-phospho-(1D-myo-inositol-3-phosphate) + CMP + H(+)</text>
        <dbReference type="Rhea" id="RHEA:60504"/>
        <dbReference type="ChEBI" id="CHEBI:15378"/>
        <dbReference type="ChEBI" id="CHEBI:58088"/>
        <dbReference type="ChEBI" id="CHEBI:58332"/>
        <dbReference type="ChEBI" id="CHEBI:58401"/>
        <dbReference type="ChEBI" id="CHEBI:60377"/>
    </reaction>
</comment>
<accession>A0ABU2M4R5</accession>
<dbReference type="InterPro" id="IPR043130">
    <property type="entry name" value="CDP-OH_PTrfase_TM_dom"/>
</dbReference>
<feature type="binding site" evidence="17">
    <location>
        <position position="58"/>
    </location>
    <ligand>
        <name>Mg(2+)</name>
        <dbReference type="ChEBI" id="CHEBI:18420"/>
        <label>2</label>
    </ligand>
</feature>
<feature type="transmembrane region" description="Helical" evidence="17">
    <location>
        <begin position="21"/>
        <end position="39"/>
    </location>
</feature>
<dbReference type="RefSeq" id="WP_311510426.1">
    <property type="nucleotide sequence ID" value="NZ_JAVREP010000001.1"/>
</dbReference>
<dbReference type="NCBIfam" id="NF045883">
    <property type="entry name" value="PIPSynth"/>
    <property type="match status" value="1"/>
</dbReference>
<dbReference type="Pfam" id="PF01066">
    <property type="entry name" value="CDP-OH_P_transf"/>
    <property type="match status" value="1"/>
</dbReference>
<evidence type="ECO:0000256" key="13">
    <source>
        <dbReference type="ARBA" id="ARBA00023935"/>
    </source>
</evidence>